<feature type="compositionally biased region" description="Low complexity" evidence="1">
    <location>
        <begin position="86"/>
        <end position="107"/>
    </location>
</feature>
<evidence type="ECO:0000313" key="2">
    <source>
        <dbReference type="Proteomes" id="UP000095283"/>
    </source>
</evidence>
<dbReference type="WBParaSite" id="Hba_02213">
    <property type="protein sequence ID" value="Hba_02213"/>
    <property type="gene ID" value="Hba_02213"/>
</dbReference>
<reference evidence="3" key="1">
    <citation type="submission" date="2016-11" db="UniProtKB">
        <authorList>
            <consortium name="WormBaseParasite"/>
        </authorList>
    </citation>
    <scope>IDENTIFICATION</scope>
</reference>
<keyword evidence="2" id="KW-1185">Reference proteome</keyword>
<dbReference type="Proteomes" id="UP000095283">
    <property type="component" value="Unplaced"/>
</dbReference>
<evidence type="ECO:0000313" key="3">
    <source>
        <dbReference type="WBParaSite" id="Hba_02213"/>
    </source>
</evidence>
<sequence length="126" mass="12989">MADGTLLQEEAGTRLRTEFGLHWSALTCVQYLSGKDAVAALAPSGRVERAGAAKIGSPPSRGHGPGDCPRGARQSRREGLCQQAVPAPSRGASRGRGAAPGRGALSANATAAQSGWMDWIAERLPV</sequence>
<dbReference type="AlphaFoldDB" id="A0A1I7WBX7"/>
<feature type="region of interest" description="Disordered" evidence="1">
    <location>
        <begin position="50"/>
        <end position="108"/>
    </location>
</feature>
<protein>
    <submittedName>
        <fullName evidence="3">Transcriptional regulator</fullName>
    </submittedName>
</protein>
<evidence type="ECO:0000256" key="1">
    <source>
        <dbReference type="SAM" id="MobiDB-lite"/>
    </source>
</evidence>
<name>A0A1I7WBX7_HETBA</name>
<organism evidence="2 3">
    <name type="scientific">Heterorhabditis bacteriophora</name>
    <name type="common">Entomopathogenic nematode worm</name>
    <dbReference type="NCBI Taxonomy" id="37862"/>
    <lineage>
        <taxon>Eukaryota</taxon>
        <taxon>Metazoa</taxon>
        <taxon>Ecdysozoa</taxon>
        <taxon>Nematoda</taxon>
        <taxon>Chromadorea</taxon>
        <taxon>Rhabditida</taxon>
        <taxon>Rhabditina</taxon>
        <taxon>Rhabditomorpha</taxon>
        <taxon>Strongyloidea</taxon>
        <taxon>Heterorhabditidae</taxon>
        <taxon>Heterorhabditis</taxon>
    </lineage>
</organism>
<accession>A0A1I7WBX7</accession>
<proteinExistence type="predicted"/>